<evidence type="ECO:0000313" key="3">
    <source>
        <dbReference type="Proteomes" id="UP000294562"/>
    </source>
</evidence>
<keyword evidence="1" id="KW-1133">Transmembrane helix</keyword>
<evidence type="ECO:0000256" key="1">
    <source>
        <dbReference type="SAM" id="Phobius"/>
    </source>
</evidence>
<name>A0A4V3BCM1_9RHOB</name>
<reference evidence="2 3" key="1">
    <citation type="submission" date="2019-03" db="EMBL/GenBank/DDBJ databases">
        <title>Rhodobacteraceae bacterium SM1902, a new member of the family Rhodobacteraceae isolated from Yantai.</title>
        <authorList>
            <person name="Sun Y."/>
        </authorList>
    </citation>
    <scope>NUCLEOTIDE SEQUENCE [LARGE SCALE GENOMIC DNA]</scope>
    <source>
        <strain evidence="2 3">SM1902</strain>
    </source>
</reference>
<dbReference type="Proteomes" id="UP000294562">
    <property type="component" value="Unassembled WGS sequence"/>
</dbReference>
<comment type="caution">
    <text evidence="2">The sequence shown here is derived from an EMBL/GenBank/DDBJ whole genome shotgun (WGS) entry which is preliminary data.</text>
</comment>
<accession>A0A4V3BCM1</accession>
<keyword evidence="3" id="KW-1185">Reference proteome</keyword>
<dbReference type="RefSeq" id="WP_133340933.1">
    <property type="nucleotide sequence ID" value="NZ_SMZO01000001.1"/>
</dbReference>
<protein>
    <submittedName>
        <fullName evidence="2">Uncharacterized protein</fullName>
    </submittedName>
</protein>
<organism evidence="2 3">
    <name type="scientific">Meridianimarinicoccus aquatilis</name>
    <dbReference type="NCBI Taxonomy" id="2552766"/>
    <lineage>
        <taxon>Bacteria</taxon>
        <taxon>Pseudomonadati</taxon>
        <taxon>Pseudomonadota</taxon>
        <taxon>Alphaproteobacteria</taxon>
        <taxon>Rhodobacterales</taxon>
        <taxon>Paracoccaceae</taxon>
        <taxon>Meridianimarinicoccus</taxon>
    </lineage>
</organism>
<dbReference type="EMBL" id="SMZO01000001">
    <property type="protein sequence ID" value="TDL91429.1"/>
    <property type="molecule type" value="Genomic_DNA"/>
</dbReference>
<sequence>MTGLARHWALVAALLCGVLAWQPVFTAPAQQFNAEVLTSSLRVYAVLRGINAAVSVAKETEVGVQFVGSVTTQPAMVLDPIDETVGRVADAVFALAAASGVLSVALNPLAQMGAFLACLGFVALWTSGANLPLVPPVAVAALHRTGRALAGLGLVLALALPLGYGVGGSLGSWWTDDAWDAAQTRLSGQADQLVSAVEEATSPPDEPAQAAADTEMADPSFMSRLKDRFGSAGDAAAGAAGAISDAVPDMDSLQQRGGEIVESSLTLIAIYVFRLLVLPAVLLWVVFVLTRRLLTN</sequence>
<gene>
    <name evidence="2" type="ORF">E2L05_00525</name>
</gene>
<keyword evidence="1" id="KW-0472">Membrane</keyword>
<dbReference type="AlphaFoldDB" id="A0A4V3BCM1"/>
<feature type="transmembrane region" description="Helical" evidence="1">
    <location>
        <begin position="148"/>
        <end position="167"/>
    </location>
</feature>
<proteinExistence type="predicted"/>
<feature type="transmembrane region" description="Helical" evidence="1">
    <location>
        <begin position="268"/>
        <end position="290"/>
    </location>
</feature>
<dbReference type="OrthoDB" id="7841833at2"/>
<feature type="transmembrane region" description="Helical" evidence="1">
    <location>
        <begin position="109"/>
        <end position="127"/>
    </location>
</feature>
<keyword evidence="1" id="KW-0812">Transmembrane</keyword>
<evidence type="ECO:0000313" key="2">
    <source>
        <dbReference type="EMBL" id="TDL91429.1"/>
    </source>
</evidence>